<dbReference type="Proteomes" id="UP000029981">
    <property type="component" value="Chromosome 5"/>
</dbReference>
<evidence type="ECO:0000313" key="1">
    <source>
        <dbReference type="EMBL" id="KGN51490.1"/>
    </source>
</evidence>
<reference evidence="1 2" key="2">
    <citation type="journal article" date="2009" name="PLoS ONE">
        <title>An integrated genetic and cytogenetic map of the cucumber genome.</title>
        <authorList>
            <person name="Ren Y."/>
            <person name="Zhang Z."/>
            <person name="Liu J."/>
            <person name="Staub J.E."/>
            <person name="Han Y."/>
            <person name="Cheng Z."/>
            <person name="Li X."/>
            <person name="Lu J."/>
            <person name="Miao H."/>
            <person name="Kang H."/>
            <person name="Xie B."/>
            <person name="Gu X."/>
            <person name="Wang X."/>
            <person name="Du Y."/>
            <person name="Jin W."/>
            <person name="Huang S."/>
        </authorList>
    </citation>
    <scope>NUCLEOTIDE SEQUENCE [LARGE SCALE GENOMIC DNA]</scope>
    <source>
        <strain evidence="2">cv. 9930</strain>
    </source>
</reference>
<evidence type="ECO:0000313" key="2">
    <source>
        <dbReference type="Proteomes" id="UP000029981"/>
    </source>
</evidence>
<reference evidence="1 2" key="1">
    <citation type="journal article" date="2009" name="Nat. Genet.">
        <title>The genome of the cucumber, Cucumis sativus L.</title>
        <authorList>
            <person name="Huang S."/>
            <person name="Li R."/>
            <person name="Zhang Z."/>
            <person name="Li L."/>
            <person name="Gu X."/>
            <person name="Fan W."/>
            <person name="Lucas W.J."/>
            <person name="Wang X."/>
            <person name="Xie B."/>
            <person name="Ni P."/>
            <person name="Ren Y."/>
            <person name="Zhu H."/>
            <person name="Li J."/>
            <person name="Lin K."/>
            <person name="Jin W."/>
            <person name="Fei Z."/>
            <person name="Li G."/>
            <person name="Staub J."/>
            <person name="Kilian A."/>
            <person name="van der Vossen E.A."/>
            <person name="Wu Y."/>
            <person name="Guo J."/>
            <person name="He J."/>
            <person name="Jia Z."/>
            <person name="Ren Y."/>
            <person name="Tian G."/>
            <person name="Lu Y."/>
            <person name="Ruan J."/>
            <person name="Qian W."/>
            <person name="Wang M."/>
            <person name="Huang Q."/>
            <person name="Li B."/>
            <person name="Xuan Z."/>
            <person name="Cao J."/>
            <person name="Asan"/>
            <person name="Wu Z."/>
            <person name="Zhang J."/>
            <person name="Cai Q."/>
            <person name="Bai Y."/>
            <person name="Zhao B."/>
            <person name="Han Y."/>
            <person name="Li Y."/>
            <person name="Li X."/>
            <person name="Wang S."/>
            <person name="Shi Q."/>
            <person name="Liu S."/>
            <person name="Cho W.K."/>
            <person name="Kim J.Y."/>
            <person name="Xu Y."/>
            <person name="Heller-Uszynska K."/>
            <person name="Miao H."/>
            <person name="Cheng Z."/>
            <person name="Zhang S."/>
            <person name="Wu J."/>
            <person name="Yang Y."/>
            <person name="Kang H."/>
            <person name="Li M."/>
            <person name="Liang H."/>
            <person name="Ren X."/>
            <person name="Shi Z."/>
            <person name="Wen M."/>
            <person name="Jian M."/>
            <person name="Yang H."/>
            <person name="Zhang G."/>
            <person name="Yang Z."/>
            <person name="Chen R."/>
            <person name="Liu S."/>
            <person name="Li J."/>
            <person name="Ma L."/>
            <person name="Liu H."/>
            <person name="Zhou Y."/>
            <person name="Zhao J."/>
            <person name="Fang X."/>
            <person name="Li G."/>
            <person name="Fang L."/>
            <person name="Li Y."/>
            <person name="Liu D."/>
            <person name="Zheng H."/>
            <person name="Zhang Y."/>
            <person name="Qin N."/>
            <person name="Li Z."/>
            <person name="Yang G."/>
            <person name="Yang S."/>
            <person name="Bolund L."/>
            <person name="Kristiansen K."/>
            <person name="Zheng H."/>
            <person name="Li S."/>
            <person name="Zhang X."/>
            <person name="Yang H."/>
            <person name="Wang J."/>
            <person name="Sun R."/>
            <person name="Zhang B."/>
            <person name="Jiang S."/>
            <person name="Wang J."/>
            <person name="Du Y."/>
            <person name="Li S."/>
        </authorList>
    </citation>
    <scope>NUCLEOTIDE SEQUENCE [LARGE SCALE GENOMIC DNA]</scope>
    <source>
        <strain evidence="2">cv. 9930</strain>
    </source>
</reference>
<sequence length="59" mass="6743">MGFEFGLKNVKLGFGRVTALTMESDRNLHYREEIVLTRRMGGSSTWSLSPSLPKKKKKK</sequence>
<gene>
    <name evidence="1" type="ORF">Csa_5G569370</name>
</gene>
<reference evidence="1 2" key="4">
    <citation type="journal article" date="2011" name="BMC Genomics">
        <title>RNA-Seq improves annotation of protein-coding genes in the cucumber genome.</title>
        <authorList>
            <person name="Li Z."/>
            <person name="Zhang Z."/>
            <person name="Yan P."/>
            <person name="Huang S."/>
            <person name="Fei Z."/>
            <person name="Lin K."/>
        </authorList>
    </citation>
    <scope>NUCLEOTIDE SEQUENCE [LARGE SCALE GENOMIC DNA]</scope>
    <source>
        <strain evidence="2">cv. 9930</strain>
    </source>
</reference>
<accession>A0A0A0KPF3</accession>
<dbReference type="EMBL" id="CM002926">
    <property type="protein sequence ID" value="KGN51490.1"/>
    <property type="molecule type" value="Genomic_DNA"/>
</dbReference>
<keyword evidence="2" id="KW-1185">Reference proteome</keyword>
<reference evidence="1 2" key="3">
    <citation type="journal article" date="2010" name="BMC Genomics">
        <title>Transcriptome sequencing and comparative analysis of cucumber flowers with different sex types.</title>
        <authorList>
            <person name="Guo S."/>
            <person name="Zheng Y."/>
            <person name="Joung J.G."/>
            <person name="Liu S."/>
            <person name="Zhang Z."/>
            <person name="Crasta O.R."/>
            <person name="Sobral B.W."/>
            <person name="Xu Y."/>
            <person name="Huang S."/>
            <person name="Fei Z."/>
        </authorList>
    </citation>
    <scope>NUCLEOTIDE SEQUENCE [LARGE SCALE GENOMIC DNA]</scope>
    <source>
        <strain evidence="2">cv. 9930</strain>
    </source>
</reference>
<protein>
    <submittedName>
        <fullName evidence="1">Uncharacterized protein</fullName>
    </submittedName>
</protein>
<proteinExistence type="predicted"/>
<dbReference type="AlphaFoldDB" id="A0A0A0KPF3"/>
<name>A0A0A0KPF3_CUCSA</name>
<dbReference type="Gramene" id="KGN51490">
    <property type="protein sequence ID" value="KGN51490"/>
    <property type="gene ID" value="Csa_5G569370"/>
</dbReference>
<organism evidence="1 2">
    <name type="scientific">Cucumis sativus</name>
    <name type="common">Cucumber</name>
    <dbReference type="NCBI Taxonomy" id="3659"/>
    <lineage>
        <taxon>Eukaryota</taxon>
        <taxon>Viridiplantae</taxon>
        <taxon>Streptophyta</taxon>
        <taxon>Embryophyta</taxon>
        <taxon>Tracheophyta</taxon>
        <taxon>Spermatophyta</taxon>
        <taxon>Magnoliopsida</taxon>
        <taxon>eudicotyledons</taxon>
        <taxon>Gunneridae</taxon>
        <taxon>Pentapetalae</taxon>
        <taxon>rosids</taxon>
        <taxon>fabids</taxon>
        <taxon>Cucurbitales</taxon>
        <taxon>Cucurbitaceae</taxon>
        <taxon>Benincaseae</taxon>
        <taxon>Cucumis</taxon>
    </lineage>
</organism>